<reference evidence="3 4" key="1">
    <citation type="submission" date="2022-03" db="EMBL/GenBank/DDBJ databases">
        <title>Chryseobacterium sp. isolated from the Andong Sikhe.</title>
        <authorList>
            <person name="Won M."/>
            <person name="Kim S.-J."/>
            <person name="Kwon S.-W."/>
        </authorList>
    </citation>
    <scope>NUCLEOTIDE SEQUENCE [LARGE SCALE GENOMIC DNA]</scope>
    <source>
        <strain evidence="3 4">ADR-1</strain>
        <plasmid evidence="3 4">unnamed1</plasmid>
    </source>
</reference>
<dbReference type="Proteomes" id="UP000831068">
    <property type="component" value="Plasmid unnamed1"/>
</dbReference>
<evidence type="ECO:0000256" key="1">
    <source>
        <dbReference type="SAM" id="Phobius"/>
    </source>
</evidence>
<organism evidence="3 4">
    <name type="scientific">Chryseobacterium oryzae</name>
    <dbReference type="NCBI Taxonomy" id="2929799"/>
    <lineage>
        <taxon>Bacteria</taxon>
        <taxon>Pseudomonadati</taxon>
        <taxon>Bacteroidota</taxon>
        <taxon>Flavobacteriia</taxon>
        <taxon>Flavobacteriales</taxon>
        <taxon>Weeksellaceae</taxon>
        <taxon>Chryseobacterium group</taxon>
        <taxon>Chryseobacterium</taxon>
    </lineage>
</organism>
<keyword evidence="1" id="KW-0472">Membrane</keyword>
<sequence>MEQLKQFWEIKSNEERRKIIVYAIASLLAVFLLVGVYVLNGGDKKVAVDEISNPDAKEAQKYNSRIEANQLGKKDSSKLNTAMDDLFGKSGDSQIEIISESDGSDKTTSTYVEPVYTQPNYNNSGSEKRNIGSSYNSHSTYGDYSMWQAEEPKNNSIAYTEVKNYPKSSKSINENITSDIDYTEISEPAYVQPSYSDSSTNQKSINEGKQIRAKLLSKGYANSGRTLSFVLLESTRIGTLETPKGQIITGVASEQNNRLLVNFSTIKVKNKIVPVQLQLYGADGMAGLPISPGTQNSDLENRALNESSRIPVIGGVINSVGNAISKQSDNRIKLTSNVECIIVNFN</sequence>
<keyword evidence="3" id="KW-0614">Plasmid</keyword>
<dbReference type="Pfam" id="PF12508">
    <property type="entry name" value="Transposon_TraM"/>
    <property type="match status" value="1"/>
</dbReference>
<feature type="transmembrane region" description="Helical" evidence="1">
    <location>
        <begin position="20"/>
        <end position="39"/>
    </location>
</feature>
<accession>A0ABY4BKD7</accession>
<dbReference type="InterPro" id="IPR055407">
    <property type="entry name" value="TraM_C"/>
</dbReference>
<keyword evidence="1" id="KW-0812">Transmembrane</keyword>
<name>A0ABY4BKD7_9FLAO</name>
<gene>
    <name evidence="3" type="ORF">MTP08_14295</name>
</gene>
<keyword evidence="1" id="KW-1133">Transmembrane helix</keyword>
<evidence type="ECO:0000259" key="2">
    <source>
        <dbReference type="Pfam" id="PF12508"/>
    </source>
</evidence>
<evidence type="ECO:0000313" key="4">
    <source>
        <dbReference type="Proteomes" id="UP000831068"/>
    </source>
</evidence>
<feature type="domain" description="Conjugative transposon TraM C-terminal" evidence="2">
    <location>
        <begin position="212"/>
        <end position="325"/>
    </location>
</feature>
<keyword evidence="4" id="KW-1185">Reference proteome</keyword>
<dbReference type="EMBL" id="CP094530">
    <property type="protein sequence ID" value="UOE39657.1"/>
    <property type="molecule type" value="Genomic_DNA"/>
</dbReference>
<dbReference type="RefSeq" id="WP_243577796.1">
    <property type="nucleotide sequence ID" value="NZ_CP094530.1"/>
</dbReference>
<proteinExistence type="predicted"/>
<evidence type="ECO:0000313" key="3">
    <source>
        <dbReference type="EMBL" id="UOE39657.1"/>
    </source>
</evidence>
<geneLocation type="plasmid" evidence="3 4">
    <name>unnamed1</name>
</geneLocation>
<protein>
    <submittedName>
        <fullName evidence="3">Conjugative transposon protein TraM</fullName>
    </submittedName>
</protein>